<feature type="binding site" evidence="5">
    <location>
        <position position="111"/>
    </location>
    <ligand>
        <name>[4Fe-4S] cluster</name>
        <dbReference type="ChEBI" id="CHEBI:49883"/>
    </ligand>
</feature>
<comment type="similarity">
    <text evidence="5">Belongs to the IspH family.</text>
</comment>
<dbReference type="NCBIfam" id="TIGR00216">
    <property type="entry name" value="ispH_lytB"/>
    <property type="match status" value="1"/>
</dbReference>
<dbReference type="CDD" id="cd13944">
    <property type="entry name" value="lytB_ispH"/>
    <property type="match status" value="1"/>
</dbReference>
<comment type="pathway">
    <text evidence="5">Isoprenoid biosynthesis; isopentenyl diphosphate biosynthesis via DXP pathway; isopentenyl diphosphate from 1-deoxy-D-xylulose 5-phosphate: step 6/6.</text>
</comment>
<feature type="binding site" evidence="5">
    <location>
        <position position="213"/>
    </location>
    <ligand>
        <name>[4Fe-4S] cluster</name>
        <dbReference type="ChEBI" id="CHEBI:49883"/>
    </ligand>
</feature>
<comment type="caution">
    <text evidence="6">The sequence shown here is derived from an EMBL/GenBank/DDBJ whole genome shotgun (WGS) entry which is preliminary data.</text>
</comment>
<dbReference type="Gene3D" id="3.40.1010.20">
    <property type="entry name" value="4-hydroxy-3-methylbut-2-enyl diphosphate reductase, catalytic domain"/>
    <property type="match status" value="2"/>
</dbReference>
<accession>A0ABN0NZP5</accession>
<feature type="binding site" evidence="5">
    <location>
        <position position="241"/>
    </location>
    <ligand>
        <name>dimethylallyl diphosphate</name>
        <dbReference type="ChEBI" id="CHEBI:57623"/>
    </ligand>
</feature>
<comment type="pathway">
    <text evidence="5">Isoprenoid biosynthesis; dimethylallyl diphosphate biosynthesis; dimethylallyl diphosphate from (2E)-4-hydroxy-3-methylbutenyl diphosphate: step 1/1.</text>
</comment>
<sequence length="303" mass="33195">MVSVIRAKVLGYCMGVRRAVDSAEKALAEYPDRVVYSLGPLIHNKTALERLEKQGLRMLDVKHIDEFCAELMRDGTNGKKMPVVIIRAHGTPPAVRRTLQKAGVLIVDATCPRVLVNQKRAADYTAQGYMLVIAGDKNHGEVAAVAGVASDKGINYAVVQNRREAQKLAVDSAFCRAKAVLISQTTFSETEYKTIQKILCRTNAQLTVFDTICPATRERQKALHELCAAVDGVLVIGGKNSANTKCLFQTAQKLSPRAAYIENTTEIPQEFLHLKKVGITAGASTPDELIADAERFLQKMREA</sequence>
<dbReference type="Proteomes" id="UP000016649">
    <property type="component" value="Unassembled WGS sequence"/>
</dbReference>
<keyword evidence="7" id="KW-1185">Reference proteome</keyword>
<comment type="cofactor">
    <cofactor evidence="5">
        <name>[4Fe-4S] cluster</name>
        <dbReference type="ChEBI" id="CHEBI:49883"/>
    </cofactor>
    <text evidence="5">Binds 1 [4Fe-4S] cluster per subunit.</text>
</comment>
<evidence type="ECO:0000256" key="2">
    <source>
        <dbReference type="ARBA" id="ARBA00022723"/>
    </source>
</evidence>
<feature type="binding site" evidence="5">
    <location>
        <position position="43"/>
    </location>
    <ligand>
        <name>isopentenyl diphosphate</name>
        <dbReference type="ChEBI" id="CHEBI:128769"/>
    </ligand>
</feature>
<keyword evidence="1 5" id="KW-0004">4Fe-4S</keyword>
<evidence type="ECO:0000256" key="3">
    <source>
        <dbReference type="ARBA" id="ARBA00023004"/>
    </source>
</evidence>
<dbReference type="HAMAP" id="MF_00191">
    <property type="entry name" value="IspH"/>
    <property type="match status" value="1"/>
</dbReference>
<gene>
    <name evidence="5" type="primary">ispH</name>
    <name evidence="6" type="ORF">HMPREF9193_00941</name>
</gene>
<feature type="binding site" evidence="5">
    <location>
        <position position="243"/>
    </location>
    <ligand>
        <name>(2E)-4-hydroxy-3-methylbut-2-enyl diphosphate</name>
        <dbReference type="ChEBI" id="CHEBI:128753"/>
    </ligand>
</feature>
<name>A0ABN0NZP5_TRELE</name>
<evidence type="ECO:0000256" key="5">
    <source>
        <dbReference type="HAMAP-Rule" id="MF_00191"/>
    </source>
</evidence>
<dbReference type="InterPro" id="IPR003451">
    <property type="entry name" value="LytB/IspH"/>
</dbReference>
<feature type="binding site" evidence="5">
    <location>
        <position position="241"/>
    </location>
    <ligand>
        <name>(2E)-4-hydroxy-3-methylbut-2-enyl diphosphate</name>
        <dbReference type="ChEBI" id="CHEBI:128753"/>
    </ligand>
</feature>
<evidence type="ECO:0000313" key="7">
    <source>
        <dbReference type="Proteomes" id="UP000016649"/>
    </source>
</evidence>
<proteinExistence type="inferred from homology"/>
<feature type="binding site" evidence="5">
    <location>
        <position position="243"/>
    </location>
    <ligand>
        <name>isopentenyl diphosphate</name>
        <dbReference type="ChEBI" id="CHEBI:128769"/>
    </ligand>
</feature>
<feature type="binding site" evidence="5">
    <location>
        <position position="241"/>
    </location>
    <ligand>
        <name>isopentenyl diphosphate</name>
        <dbReference type="ChEBI" id="CHEBI:128769"/>
    </ligand>
</feature>
<comment type="catalytic activity">
    <reaction evidence="5">
        <text>isopentenyl diphosphate + 2 oxidized [2Fe-2S]-[ferredoxin] + H2O = (2E)-4-hydroxy-3-methylbut-2-enyl diphosphate + 2 reduced [2Fe-2S]-[ferredoxin] + 2 H(+)</text>
        <dbReference type="Rhea" id="RHEA:24488"/>
        <dbReference type="Rhea" id="RHEA-COMP:10000"/>
        <dbReference type="Rhea" id="RHEA-COMP:10001"/>
        <dbReference type="ChEBI" id="CHEBI:15377"/>
        <dbReference type="ChEBI" id="CHEBI:15378"/>
        <dbReference type="ChEBI" id="CHEBI:33737"/>
        <dbReference type="ChEBI" id="CHEBI:33738"/>
        <dbReference type="ChEBI" id="CHEBI:128753"/>
        <dbReference type="ChEBI" id="CHEBI:128769"/>
        <dbReference type="EC" id="1.17.7.4"/>
    </reaction>
</comment>
<dbReference type="RefSeq" id="WP_021687155.1">
    <property type="nucleotide sequence ID" value="NZ_KI260564.1"/>
</dbReference>
<feature type="binding site" evidence="5">
    <location>
        <position position="284"/>
    </location>
    <ligand>
        <name>isopentenyl diphosphate</name>
        <dbReference type="ChEBI" id="CHEBI:128769"/>
    </ligand>
</feature>
<feature type="binding site" evidence="5">
    <location>
        <position position="89"/>
    </location>
    <ligand>
        <name>dimethylallyl diphosphate</name>
        <dbReference type="ChEBI" id="CHEBI:57623"/>
    </ligand>
</feature>
<evidence type="ECO:0000313" key="6">
    <source>
        <dbReference type="EMBL" id="ERJ93471.1"/>
    </source>
</evidence>
<comment type="catalytic activity">
    <reaction evidence="5">
        <text>dimethylallyl diphosphate + 2 oxidized [2Fe-2S]-[ferredoxin] + H2O = (2E)-4-hydroxy-3-methylbut-2-enyl diphosphate + 2 reduced [2Fe-2S]-[ferredoxin] + 2 H(+)</text>
        <dbReference type="Rhea" id="RHEA:24825"/>
        <dbReference type="Rhea" id="RHEA-COMP:10000"/>
        <dbReference type="Rhea" id="RHEA-COMP:10001"/>
        <dbReference type="ChEBI" id="CHEBI:15377"/>
        <dbReference type="ChEBI" id="CHEBI:15378"/>
        <dbReference type="ChEBI" id="CHEBI:33737"/>
        <dbReference type="ChEBI" id="CHEBI:33738"/>
        <dbReference type="ChEBI" id="CHEBI:57623"/>
        <dbReference type="ChEBI" id="CHEBI:128753"/>
        <dbReference type="EC" id="1.17.7.4"/>
    </reaction>
</comment>
<evidence type="ECO:0000256" key="1">
    <source>
        <dbReference type="ARBA" id="ARBA00022485"/>
    </source>
</evidence>
<feature type="binding site" evidence="5">
    <location>
        <position position="43"/>
    </location>
    <ligand>
        <name>dimethylallyl diphosphate</name>
        <dbReference type="ChEBI" id="CHEBI:57623"/>
    </ligand>
</feature>
<feature type="binding site" evidence="5">
    <location>
        <position position="43"/>
    </location>
    <ligand>
        <name>(2E)-4-hydroxy-3-methylbut-2-enyl diphosphate</name>
        <dbReference type="ChEBI" id="CHEBI:128753"/>
    </ligand>
</feature>
<keyword evidence="5" id="KW-0560">Oxidoreductase</keyword>
<comment type="function">
    <text evidence="5">Catalyzes the conversion of 1-hydroxy-2-methyl-2-(E)-butenyl 4-diphosphate (HMBPP) into a mixture of isopentenyl diphosphate (IPP) and dimethylallyl diphosphate (DMAPP). Acts in the terminal step of the DOXP/MEP pathway for isoprenoid precursor biosynthesis.</text>
</comment>
<feature type="binding site" evidence="5">
    <location>
        <position position="243"/>
    </location>
    <ligand>
        <name>dimethylallyl diphosphate</name>
        <dbReference type="ChEBI" id="CHEBI:57623"/>
    </ligand>
</feature>
<dbReference type="EC" id="1.17.7.4" evidence="5"/>
<dbReference type="PANTHER" id="PTHR30426">
    <property type="entry name" value="4-HYDROXY-3-METHYLBUT-2-ENYL DIPHOSPHATE REDUCTASE"/>
    <property type="match status" value="1"/>
</dbReference>
<dbReference type="Gene3D" id="3.40.50.11270">
    <property type="match status" value="1"/>
</dbReference>
<dbReference type="Pfam" id="PF02401">
    <property type="entry name" value="LYTB"/>
    <property type="match status" value="1"/>
</dbReference>
<comment type="caution">
    <text evidence="5">Lacks conserved residue(s) required for the propagation of feature annotation.</text>
</comment>
<protein>
    <recommendedName>
        <fullName evidence="5">4-hydroxy-3-methylbut-2-enyl diphosphate reductase</fullName>
        <shortName evidence="5">HMBPP reductase</shortName>
        <ecNumber evidence="5">1.17.7.4</ecNumber>
    </recommendedName>
</protein>
<feature type="binding site" evidence="5">
    <location>
        <position position="139"/>
    </location>
    <ligand>
        <name>dimethylallyl diphosphate</name>
        <dbReference type="ChEBI" id="CHEBI:57623"/>
    </ligand>
</feature>
<organism evidence="6 7">
    <name type="scientific">Treponema lecithinolyticum ATCC 700332</name>
    <dbReference type="NCBI Taxonomy" id="1321815"/>
    <lineage>
        <taxon>Bacteria</taxon>
        <taxon>Pseudomonadati</taxon>
        <taxon>Spirochaetota</taxon>
        <taxon>Spirochaetia</taxon>
        <taxon>Spirochaetales</taxon>
        <taxon>Treponemataceae</taxon>
        <taxon>Treponema</taxon>
    </lineage>
</organism>
<keyword evidence="3 5" id="KW-0408">Iron</keyword>
<keyword evidence="4 5" id="KW-0411">Iron-sulfur</keyword>
<feature type="binding site" evidence="5">
    <location>
        <position position="139"/>
    </location>
    <ligand>
        <name>isopentenyl diphosphate</name>
        <dbReference type="ChEBI" id="CHEBI:128769"/>
    </ligand>
</feature>
<keyword evidence="2 5" id="KW-0479">Metal-binding</keyword>
<feature type="binding site" evidence="5">
    <location>
        <position position="284"/>
    </location>
    <ligand>
        <name>(2E)-4-hydroxy-3-methylbut-2-enyl diphosphate</name>
        <dbReference type="ChEBI" id="CHEBI:128753"/>
    </ligand>
</feature>
<feature type="binding site" evidence="5">
    <location>
        <position position="89"/>
    </location>
    <ligand>
        <name>(2E)-4-hydroxy-3-methylbut-2-enyl diphosphate</name>
        <dbReference type="ChEBI" id="CHEBI:128753"/>
    </ligand>
</feature>
<dbReference type="PANTHER" id="PTHR30426:SF0">
    <property type="entry name" value="4-HYDROXY-3-METHYLBUT-2-ENYL DIPHOSPHATE REDUCTASE"/>
    <property type="match status" value="1"/>
</dbReference>
<feature type="binding site" evidence="5">
    <location>
        <position position="139"/>
    </location>
    <ligand>
        <name>(2E)-4-hydroxy-3-methylbut-2-enyl diphosphate</name>
        <dbReference type="ChEBI" id="CHEBI:128753"/>
    </ligand>
</feature>
<feature type="binding site" evidence="5">
    <location>
        <position position="89"/>
    </location>
    <ligand>
        <name>isopentenyl diphosphate</name>
        <dbReference type="ChEBI" id="CHEBI:128769"/>
    </ligand>
</feature>
<evidence type="ECO:0000256" key="4">
    <source>
        <dbReference type="ARBA" id="ARBA00023014"/>
    </source>
</evidence>
<keyword evidence="5" id="KW-0414">Isoprene biosynthesis</keyword>
<feature type="binding site" evidence="5">
    <location>
        <position position="284"/>
    </location>
    <ligand>
        <name>dimethylallyl diphosphate</name>
        <dbReference type="ChEBI" id="CHEBI:57623"/>
    </ligand>
</feature>
<dbReference type="EMBL" id="AWVH01000025">
    <property type="protein sequence ID" value="ERJ93471.1"/>
    <property type="molecule type" value="Genomic_DNA"/>
</dbReference>
<feature type="binding site" evidence="5">
    <location>
        <position position="13"/>
    </location>
    <ligand>
        <name>[4Fe-4S] cluster</name>
        <dbReference type="ChEBI" id="CHEBI:49883"/>
    </ligand>
</feature>
<reference evidence="6 7" key="1">
    <citation type="submission" date="2013-08" db="EMBL/GenBank/DDBJ databases">
        <authorList>
            <person name="Weinstock G."/>
            <person name="Sodergren E."/>
            <person name="Wylie T."/>
            <person name="Fulton L."/>
            <person name="Fulton R."/>
            <person name="Fronick C."/>
            <person name="O'Laughlin M."/>
            <person name="Godfrey J."/>
            <person name="Miner T."/>
            <person name="Herter B."/>
            <person name="Appelbaum E."/>
            <person name="Cordes M."/>
            <person name="Lek S."/>
            <person name="Wollam A."/>
            <person name="Pepin K.H."/>
            <person name="Palsikar V.B."/>
            <person name="Mitreva M."/>
            <person name="Wilson R.K."/>
        </authorList>
    </citation>
    <scope>NUCLEOTIDE SEQUENCE [LARGE SCALE GENOMIC DNA]</scope>
    <source>
        <strain evidence="6 7">ATCC 700332</strain>
    </source>
</reference>
<feature type="active site" description="Proton donor" evidence="5">
    <location>
        <position position="141"/>
    </location>
</feature>
<feature type="binding site" evidence="5">
    <location>
        <position position="185"/>
    </location>
    <ligand>
        <name>(2E)-4-hydroxy-3-methylbut-2-enyl diphosphate</name>
        <dbReference type="ChEBI" id="CHEBI:128753"/>
    </ligand>
</feature>